<proteinExistence type="inferred from homology"/>
<dbReference type="InterPro" id="IPR036318">
    <property type="entry name" value="FAD-bd_PCMH-like_sf"/>
</dbReference>
<comment type="caution">
    <text evidence="7">The sequence shown here is derived from an EMBL/GenBank/DDBJ whole genome shotgun (WGS) entry which is preliminary data.</text>
</comment>
<keyword evidence="3" id="KW-0274">FAD</keyword>
<keyword evidence="4" id="KW-0560">Oxidoreductase</keyword>
<dbReference type="InterPro" id="IPR012951">
    <property type="entry name" value="BBE"/>
</dbReference>
<accession>A0AAN6PYS6</accession>
<feature type="domain" description="FAD linked oxidase N-terminal" evidence="5">
    <location>
        <begin position="75"/>
        <end position="121"/>
    </location>
</feature>
<comment type="similarity">
    <text evidence="1">Belongs to the oxygen-dependent FAD-linked oxidoreductase family.</text>
</comment>
<dbReference type="InterPro" id="IPR050416">
    <property type="entry name" value="FAD-linked_Oxidoreductase"/>
</dbReference>
<dbReference type="EMBL" id="MU863641">
    <property type="protein sequence ID" value="KAK4100442.1"/>
    <property type="molecule type" value="Genomic_DNA"/>
</dbReference>
<dbReference type="SUPFAM" id="SSF56176">
    <property type="entry name" value="FAD-binding/transporter-associated domain-like"/>
    <property type="match status" value="1"/>
</dbReference>
<evidence type="ECO:0000256" key="1">
    <source>
        <dbReference type="ARBA" id="ARBA00005466"/>
    </source>
</evidence>
<name>A0AAN6PYS6_9PEZI</name>
<evidence type="ECO:0000256" key="3">
    <source>
        <dbReference type="ARBA" id="ARBA00022827"/>
    </source>
</evidence>
<dbReference type="Pfam" id="PF08031">
    <property type="entry name" value="BBE"/>
    <property type="match status" value="1"/>
</dbReference>
<dbReference type="PANTHER" id="PTHR42973">
    <property type="entry name" value="BINDING OXIDOREDUCTASE, PUTATIVE (AFU_ORTHOLOGUE AFUA_1G17690)-RELATED"/>
    <property type="match status" value="1"/>
</dbReference>
<evidence type="ECO:0000259" key="6">
    <source>
        <dbReference type="Pfam" id="PF08031"/>
    </source>
</evidence>
<gene>
    <name evidence="7" type="ORF">N658DRAFT_516722</name>
</gene>
<keyword evidence="2" id="KW-0285">Flavoprotein</keyword>
<dbReference type="InterPro" id="IPR006094">
    <property type="entry name" value="Oxid_FAD_bind_N"/>
</dbReference>
<reference evidence="7" key="2">
    <citation type="submission" date="2023-05" db="EMBL/GenBank/DDBJ databases">
        <authorList>
            <consortium name="Lawrence Berkeley National Laboratory"/>
            <person name="Steindorff A."/>
            <person name="Hensen N."/>
            <person name="Bonometti L."/>
            <person name="Westerberg I."/>
            <person name="Brannstrom I.O."/>
            <person name="Guillou S."/>
            <person name="Cros-Aarteil S."/>
            <person name="Calhoun S."/>
            <person name="Haridas S."/>
            <person name="Kuo A."/>
            <person name="Mondo S."/>
            <person name="Pangilinan J."/>
            <person name="Riley R."/>
            <person name="Labutti K."/>
            <person name="Andreopoulos B."/>
            <person name="Lipzen A."/>
            <person name="Chen C."/>
            <person name="Yanf M."/>
            <person name="Daum C."/>
            <person name="Ng V."/>
            <person name="Clum A."/>
            <person name="Ohm R."/>
            <person name="Martin F."/>
            <person name="Silar P."/>
            <person name="Natvig D."/>
            <person name="Lalanne C."/>
            <person name="Gautier V."/>
            <person name="Ament-Velasquez S.L."/>
            <person name="Kruys A."/>
            <person name="Hutchinson M.I."/>
            <person name="Powell A.J."/>
            <person name="Barry K."/>
            <person name="Miller A.N."/>
            <person name="Grigoriev I.V."/>
            <person name="Debuchy R."/>
            <person name="Gladieux P."/>
            <person name="Thoren M.H."/>
            <person name="Johannesson H."/>
        </authorList>
    </citation>
    <scope>NUCLEOTIDE SEQUENCE</scope>
    <source>
        <strain evidence="7">CBS 757.83</strain>
    </source>
</reference>
<evidence type="ECO:0000256" key="4">
    <source>
        <dbReference type="ARBA" id="ARBA00023002"/>
    </source>
</evidence>
<feature type="domain" description="Berberine/berberine-like" evidence="6">
    <location>
        <begin position="339"/>
        <end position="379"/>
    </location>
</feature>
<dbReference type="GO" id="GO:0016491">
    <property type="term" value="F:oxidoreductase activity"/>
    <property type="evidence" value="ECO:0007669"/>
    <property type="project" value="UniProtKB-KW"/>
</dbReference>
<dbReference type="Pfam" id="PF01565">
    <property type="entry name" value="FAD_binding_4"/>
    <property type="match status" value="2"/>
</dbReference>
<organism evidence="7 8">
    <name type="scientific">Parathielavia hyrcaniae</name>
    <dbReference type="NCBI Taxonomy" id="113614"/>
    <lineage>
        <taxon>Eukaryota</taxon>
        <taxon>Fungi</taxon>
        <taxon>Dikarya</taxon>
        <taxon>Ascomycota</taxon>
        <taxon>Pezizomycotina</taxon>
        <taxon>Sordariomycetes</taxon>
        <taxon>Sordariomycetidae</taxon>
        <taxon>Sordariales</taxon>
        <taxon>Chaetomiaceae</taxon>
        <taxon>Parathielavia</taxon>
    </lineage>
</organism>
<dbReference type="AlphaFoldDB" id="A0AAN6PYS6"/>
<feature type="domain" description="FAD linked oxidase N-terminal" evidence="5">
    <location>
        <begin position="29"/>
        <end position="65"/>
    </location>
</feature>
<dbReference type="PANTHER" id="PTHR42973:SF17">
    <property type="entry name" value="OXIDASE, PUTATIVE (AFU_ORTHOLOGUE AFUA_6G14340)-RELATED"/>
    <property type="match status" value="1"/>
</dbReference>
<dbReference type="GO" id="GO:0050660">
    <property type="term" value="F:flavin adenine dinucleotide binding"/>
    <property type="evidence" value="ECO:0007669"/>
    <property type="project" value="InterPro"/>
</dbReference>
<evidence type="ECO:0000259" key="5">
    <source>
        <dbReference type="Pfam" id="PF01565"/>
    </source>
</evidence>
<protein>
    <submittedName>
        <fullName evidence="7">FAD-binding domain-containing protein</fullName>
    </submittedName>
</protein>
<dbReference type="Proteomes" id="UP001305647">
    <property type="component" value="Unassembled WGS sequence"/>
</dbReference>
<dbReference type="Gene3D" id="3.40.462.20">
    <property type="match status" value="1"/>
</dbReference>
<dbReference type="InterPro" id="IPR016169">
    <property type="entry name" value="FAD-bd_PCMH_sub2"/>
</dbReference>
<keyword evidence="8" id="KW-1185">Reference proteome</keyword>
<sequence>MPTGKNTGMNHDDFHAWVNPFNKARLFTPAAVVRPSTTEQVSGVVQCAAKHGVKVQARSDGHSYAFWEIMRAFAHGVCPEVGIGGHATIGGLGPMSRMWGATLDHILEVEVVTANGTIVRAIEADNAHLFWFVMKMHPKPTNTIHFTQKIKFAEMDKMAAQFQAWQQLIASPSLDHRFGTEFEINLDGAKLTGTYYGTAAEFAASGIPKSLPEITPVDNARLILSDVPTEFYSRSLGFQAADLLPPNATEAMFRYIRDQNAQADVRWFVIFDATGGAVAQVPAGPSAYAHRDRVMFYQSYAFNIINPLTRQAQNFLNGIHEAVLSGVPEGFVPTTYPRYVDPMLEDAQRVYWGANLERLERVKRVWDAGDVFQNPQSVRPAVEGV</sequence>
<evidence type="ECO:0000256" key="2">
    <source>
        <dbReference type="ARBA" id="ARBA00022630"/>
    </source>
</evidence>
<dbReference type="Gene3D" id="3.30.43.10">
    <property type="entry name" value="Uridine Diphospho-n-acetylenolpyruvylglucosamine Reductase, domain 2"/>
    <property type="match status" value="1"/>
</dbReference>
<evidence type="ECO:0000313" key="7">
    <source>
        <dbReference type="EMBL" id="KAK4100442.1"/>
    </source>
</evidence>
<reference evidence="7" key="1">
    <citation type="journal article" date="2023" name="Mol. Phylogenet. Evol.">
        <title>Genome-scale phylogeny and comparative genomics of the fungal order Sordariales.</title>
        <authorList>
            <person name="Hensen N."/>
            <person name="Bonometti L."/>
            <person name="Westerberg I."/>
            <person name="Brannstrom I.O."/>
            <person name="Guillou S."/>
            <person name="Cros-Aarteil S."/>
            <person name="Calhoun S."/>
            <person name="Haridas S."/>
            <person name="Kuo A."/>
            <person name="Mondo S."/>
            <person name="Pangilinan J."/>
            <person name="Riley R."/>
            <person name="LaButti K."/>
            <person name="Andreopoulos B."/>
            <person name="Lipzen A."/>
            <person name="Chen C."/>
            <person name="Yan M."/>
            <person name="Daum C."/>
            <person name="Ng V."/>
            <person name="Clum A."/>
            <person name="Steindorff A."/>
            <person name="Ohm R.A."/>
            <person name="Martin F."/>
            <person name="Silar P."/>
            <person name="Natvig D.O."/>
            <person name="Lalanne C."/>
            <person name="Gautier V."/>
            <person name="Ament-Velasquez S.L."/>
            <person name="Kruys A."/>
            <person name="Hutchinson M.I."/>
            <person name="Powell A.J."/>
            <person name="Barry K."/>
            <person name="Miller A.N."/>
            <person name="Grigoriev I.V."/>
            <person name="Debuchy R."/>
            <person name="Gladieux P."/>
            <person name="Hiltunen Thoren M."/>
            <person name="Johannesson H."/>
        </authorList>
    </citation>
    <scope>NUCLEOTIDE SEQUENCE</scope>
    <source>
        <strain evidence="7">CBS 757.83</strain>
    </source>
</reference>
<evidence type="ECO:0000313" key="8">
    <source>
        <dbReference type="Proteomes" id="UP001305647"/>
    </source>
</evidence>
<dbReference type="InterPro" id="IPR016167">
    <property type="entry name" value="FAD-bd_PCMH_sub1"/>
</dbReference>
<dbReference type="Gene3D" id="3.30.465.10">
    <property type="match status" value="1"/>
</dbReference>